<dbReference type="HOGENOM" id="CLU_087288_0_0_9"/>
<evidence type="ECO:0000313" key="2">
    <source>
        <dbReference type="Proteomes" id="UP000004067"/>
    </source>
</evidence>
<dbReference type="RefSeq" id="WP_006304976.1">
    <property type="nucleotide sequence ID" value="NZ_GL892076.1"/>
</dbReference>
<dbReference type="STRING" id="888060.HMPREF9081_0166"/>
<evidence type="ECO:0000313" key="1">
    <source>
        <dbReference type="EMBL" id="EGK62419.1"/>
    </source>
</evidence>
<comment type="caution">
    <text evidence="1">The sequence shown here is derived from an EMBL/GenBank/DDBJ whole genome shotgun (WGS) entry which is preliminary data.</text>
</comment>
<gene>
    <name evidence="1" type="ORF">HMPREF9081_0166</name>
</gene>
<dbReference type="Proteomes" id="UP000004067">
    <property type="component" value="Unassembled WGS sequence"/>
</dbReference>
<dbReference type="eggNOG" id="ENOG5032UST">
    <property type="taxonomic scope" value="Bacteria"/>
</dbReference>
<reference evidence="1 2" key="1">
    <citation type="submission" date="2011-04" db="EMBL/GenBank/DDBJ databases">
        <authorList>
            <person name="Muzny D."/>
            <person name="Qin X."/>
            <person name="Deng J."/>
            <person name="Jiang H."/>
            <person name="Liu Y."/>
            <person name="Qu J."/>
            <person name="Song X.-Z."/>
            <person name="Zhang L."/>
            <person name="Thornton R."/>
            <person name="Coyle M."/>
            <person name="Francisco L."/>
            <person name="Jackson L."/>
            <person name="Javaid M."/>
            <person name="Korchina V."/>
            <person name="Kovar C."/>
            <person name="Mata R."/>
            <person name="Mathew T."/>
            <person name="Ngo R."/>
            <person name="Nguyen L."/>
            <person name="Nguyen N."/>
            <person name="Okwuonu G."/>
            <person name="Ongeri F."/>
            <person name="Pham C."/>
            <person name="Simmons D."/>
            <person name="Wilczek-Boney K."/>
            <person name="Hale W."/>
            <person name="Jakkamsetti A."/>
            <person name="Pham P."/>
            <person name="Ruth R."/>
            <person name="San Lucas F."/>
            <person name="Warren J."/>
            <person name="Zhang J."/>
            <person name="Zhao Z."/>
            <person name="Zhou C."/>
            <person name="Zhu D."/>
            <person name="Lee S."/>
            <person name="Bess C."/>
            <person name="Blankenburg K."/>
            <person name="Forbes L."/>
            <person name="Fu Q."/>
            <person name="Gubbala S."/>
            <person name="Hirani K."/>
            <person name="Jayaseelan J.C."/>
            <person name="Lara F."/>
            <person name="Munidasa M."/>
            <person name="Palculict T."/>
            <person name="Patil S."/>
            <person name="Pu L.-L."/>
            <person name="Saada N."/>
            <person name="Tang L."/>
            <person name="Weissenberger G."/>
            <person name="Zhu Y."/>
            <person name="Hemphill L."/>
            <person name="Shang Y."/>
            <person name="Youmans B."/>
            <person name="Ayvaz T."/>
            <person name="Ross M."/>
            <person name="Santibanez J."/>
            <person name="Aqrawi P."/>
            <person name="Gross S."/>
            <person name="Joshi V."/>
            <person name="Fowler G."/>
            <person name="Nazareth L."/>
            <person name="Reid J."/>
            <person name="Worley K."/>
            <person name="Petrosino J."/>
            <person name="Highlander S."/>
            <person name="Gibbs R."/>
        </authorList>
    </citation>
    <scope>NUCLEOTIDE SEQUENCE [LARGE SCALE GENOMIC DNA]</scope>
    <source>
        <strain evidence="1 2">DSM 2778</strain>
    </source>
</reference>
<dbReference type="AlphaFoldDB" id="F5RIY1"/>
<keyword evidence="2" id="KW-1185">Reference proteome</keyword>
<dbReference type="OrthoDB" id="9787563at2"/>
<dbReference type="Pfam" id="PF19991">
    <property type="entry name" value="HMA_2"/>
    <property type="match status" value="1"/>
</dbReference>
<sequence length="251" mass="26465">MNYVSGLMLGASVANMLRQMLGAGSTSGFAGQGMGGGHGRAMQDGNLLSGAASLGNFSSGASAFSSLFGSMGRMGGNTPLLHAGVSDKNAVPQRASDPSVSPFAVVHASSGRRRYRTPYLTPEFAKVLEELLPRLPFVTALRANAVSGSILIIYPPEDEAHILVLAEGLEAIFAEGRTAPPPATVAQSVRRSVRDFSGWIQRHTGGALDLSSLVAVIFVLRGIRQLLLTNNTPSGSQMLWWALTLMRGWKV</sequence>
<name>F5RIY1_9FIRM</name>
<proteinExistence type="predicted"/>
<protein>
    <submittedName>
        <fullName evidence="1">Uncharacterized protein</fullName>
    </submittedName>
</protein>
<accession>F5RIY1</accession>
<dbReference type="EMBL" id="AFHQ01000004">
    <property type="protein sequence ID" value="EGK62419.1"/>
    <property type="molecule type" value="Genomic_DNA"/>
</dbReference>
<organism evidence="1 2">
    <name type="scientific">Centipeda periodontii DSM 2778</name>
    <dbReference type="NCBI Taxonomy" id="888060"/>
    <lineage>
        <taxon>Bacteria</taxon>
        <taxon>Bacillati</taxon>
        <taxon>Bacillota</taxon>
        <taxon>Negativicutes</taxon>
        <taxon>Selenomonadales</taxon>
        <taxon>Selenomonadaceae</taxon>
        <taxon>Centipeda</taxon>
    </lineage>
</organism>